<keyword evidence="6 14" id="KW-0732">Signal</keyword>
<evidence type="ECO:0000256" key="10">
    <source>
        <dbReference type="ARBA" id="ARBA00023136"/>
    </source>
</evidence>
<evidence type="ECO:0000313" key="15">
    <source>
        <dbReference type="EMBL" id="CAF0800129.1"/>
    </source>
</evidence>
<evidence type="ECO:0000256" key="7">
    <source>
        <dbReference type="ARBA" id="ARBA00022737"/>
    </source>
</evidence>
<evidence type="ECO:0000256" key="9">
    <source>
        <dbReference type="ARBA" id="ARBA00023065"/>
    </source>
</evidence>
<evidence type="ECO:0000256" key="4">
    <source>
        <dbReference type="ARBA" id="ARBA00022614"/>
    </source>
</evidence>
<dbReference type="SMART" id="SM00365">
    <property type="entry name" value="LRR_SD22"/>
    <property type="match status" value="3"/>
</dbReference>
<protein>
    <submittedName>
        <fullName evidence="16">Uncharacterized protein</fullName>
    </submittedName>
</protein>
<keyword evidence="3" id="KW-1003">Cell membrane</keyword>
<keyword evidence="10 13" id="KW-0472">Membrane</keyword>
<reference evidence="16" key="1">
    <citation type="submission" date="2021-02" db="EMBL/GenBank/DDBJ databases">
        <authorList>
            <person name="Nowell W R."/>
        </authorList>
    </citation>
    <scope>NUCLEOTIDE SEQUENCE</scope>
</reference>
<dbReference type="InterPro" id="IPR051432">
    <property type="entry name" value="KCNMA1_auxiliary"/>
</dbReference>
<dbReference type="Proteomes" id="UP000663881">
    <property type="component" value="Unassembled WGS sequence"/>
</dbReference>
<dbReference type="InterPro" id="IPR001611">
    <property type="entry name" value="Leu-rich_rpt"/>
</dbReference>
<proteinExistence type="predicted"/>
<keyword evidence="2" id="KW-0813">Transport</keyword>
<evidence type="ECO:0000256" key="5">
    <source>
        <dbReference type="ARBA" id="ARBA00022692"/>
    </source>
</evidence>
<dbReference type="PANTHER" id="PTHR46473:SF23">
    <property type="entry name" value="GH08155P"/>
    <property type="match status" value="1"/>
</dbReference>
<dbReference type="GO" id="GO:0005886">
    <property type="term" value="C:plasma membrane"/>
    <property type="evidence" value="ECO:0007669"/>
    <property type="project" value="UniProtKB-SubCell"/>
</dbReference>
<evidence type="ECO:0000256" key="11">
    <source>
        <dbReference type="ARBA" id="ARBA00023157"/>
    </source>
</evidence>
<accession>A0A818RFC0</accession>
<keyword evidence="9" id="KW-0406">Ion transport</keyword>
<organism evidence="16 17">
    <name type="scientific">Adineta steineri</name>
    <dbReference type="NCBI Taxonomy" id="433720"/>
    <lineage>
        <taxon>Eukaryota</taxon>
        <taxon>Metazoa</taxon>
        <taxon>Spiralia</taxon>
        <taxon>Gnathifera</taxon>
        <taxon>Rotifera</taxon>
        <taxon>Eurotatoria</taxon>
        <taxon>Bdelloidea</taxon>
        <taxon>Adinetida</taxon>
        <taxon>Adinetidae</taxon>
        <taxon>Adineta</taxon>
    </lineage>
</organism>
<dbReference type="Pfam" id="PF13855">
    <property type="entry name" value="LRR_8"/>
    <property type="match status" value="1"/>
</dbReference>
<comment type="subcellular location">
    <subcellularLocation>
        <location evidence="1">Cell membrane</location>
        <topology evidence="1">Single-pass membrane protein</topology>
    </subcellularLocation>
</comment>
<feature type="signal peptide" evidence="14">
    <location>
        <begin position="1"/>
        <end position="22"/>
    </location>
</feature>
<evidence type="ECO:0000256" key="13">
    <source>
        <dbReference type="SAM" id="Phobius"/>
    </source>
</evidence>
<name>A0A818RFC0_9BILA</name>
<feature type="transmembrane region" description="Helical" evidence="13">
    <location>
        <begin position="584"/>
        <end position="608"/>
    </location>
</feature>
<evidence type="ECO:0000256" key="3">
    <source>
        <dbReference type="ARBA" id="ARBA00022475"/>
    </source>
</evidence>
<keyword evidence="11" id="KW-1015">Disulfide bond</keyword>
<dbReference type="Proteomes" id="UP000663891">
    <property type="component" value="Unassembled WGS sequence"/>
</dbReference>
<dbReference type="AlphaFoldDB" id="A0A818RFC0"/>
<dbReference type="EMBL" id="CAJNON010000022">
    <property type="protein sequence ID" value="CAF0800129.1"/>
    <property type="molecule type" value="Genomic_DNA"/>
</dbReference>
<evidence type="ECO:0000313" key="16">
    <source>
        <dbReference type="EMBL" id="CAF3653375.1"/>
    </source>
</evidence>
<dbReference type="Gene3D" id="3.80.10.10">
    <property type="entry name" value="Ribonuclease Inhibitor"/>
    <property type="match status" value="3"/>
</dbReference>
<evidence type="ECO:0000256" key="2">
    <source>
        <dbReference type="ARBA" id="ARBA00022448"/>
    </source>
</evidence>
<comment type="caution">
    <text evidence="16">The sequence shown here is derived from an EMBL/GenBank/DDBJ whole genome shotgun (WGS) entry which is preliminary data.</text>
</comment>
<keyword evidence="8 13" id="KW-1133">Transmembrane helix</keyword>
<dbReference type="InterPro" id="IPR032675">
    <property type="entry name" value="LRR_dom_sf"/>
</dbReference>
<dbReference type="PROSITE" id="PS51450">
    <property type="entry name" value="LRR"/>
    <property type="match status" value="2"/>
</dbReference>
<evidence type="ECO:0000256" key="1">
    <source>
        <dbReference type="ARBA" id="ARBA00004162"/>
    </source>
</evidence>
<dbReference type="SUPFAM" id="SSF52058">
    <property type="entry name" value="L domain-like"/>
    <property type="match status" value="2"/>
</dbReference>
<evidence type="ECO:0000256" key="8">
    <source>
        <dbReference type="ARBA" id="ARBA00022989"/>
    </source>
</evidence>
<sequence length="827" mass="94906">MMMMMIFEIILFILLFINNSLSLEWNCLMNKNSIDNKTKYLLYSNDQISEQCTITVEYINDQQEKQVCIAHTLTITSLPPLSLSSNHTMQTFKINSCQLSTLSQLPFSLPSSVEILDLSYNSLSKFILSFPLPSNLKSIYLDNNPNLIDINFGNNRVQRNLIGLSLRHNKKMKLSSLPPHLTQLDLTDCDLLQSSILPLLISLTKLTHLSLGDNQLERLPSIDENIQLEYLNVSNNRLTFIEDGWLHGQLHILDLKFNQIQSLEFLKNKLKFISTINRTSIYNDNDQVNVNHTLELFLNGNPLTCDCWLGAILDSSPASIIIHDLHLLQCHSHSIMDMSRNDLLCPYSRHCASDCSCCDFEACDCHFVCPSDCSCSHDAQWSRHIVKCPRTNLSDIHILLPQTITELDYEENDIEHIQPYVFIGKTSLIKLNLAKNNLQQLTNDTFCAASNLHELNLSYNPNLITILPSINNLFQCLKHLQTIILSNDQITKEQPISDGWMILSNNNDSTVHLTKILQKSSVIPSTSTLLTILMSATNRPIRNSPTKPIIMPPTYQQEWTTFIPYTELPIIREIPFVQHHNQTLTIIVFFLLLFVLLFLILLITLAICRRRLRRHLTAELQRQRSQHYYYHHARLHQPSIKPIDNHGITGTNDSLYEQLPSLSSDSEQPFLYNEKKLNITNVPIIPPHPSTLRHHFCCHPTNHLLHIPTTNSHEYQYATNITTTTGCSTPTSQQHQCAAILLWANRLLYPTQNTYNHRDCSAHSCPSELQHLQQRLLSNQQDQTSITADNNVMRYCNNETFYVPSTTCRCNGHVQNLDTYIHPHVHR</sequence>
<gene>
    <name evidence="16" type="ORF">OKA104_LOCUS9331</name>
    <name evidence="15" type="ORF">VCS650_LOCUS3968</name>
</gene>
<dbReference type="GO" id="GO:0034220">
    <property type="term" value="P:monoatomic ion transmembrane transport"/>
    <property type="evidence" value="ECO:0007669"/>
    <property type="project" value="UniProtKB-KW"/>
</dbReference>
<dbReference type="InterPro" id="IPR003591">
    <property type="entry name" value="Leu-rich_rpt_typical-subtyp"/>
</dbReference>
<dbReference type="EMBL" id="CAJOAY010000393">
    <property type="protein sequence ID" value="CAF3653375.1"/>
    <property type="molecule type" value="Genomic_DNA"/>
</dbReference>
<dbReference type="SMART" id="SM00369">
    <property type="entry name" value="LRR_TYP"/>
    <property type="match status" value="3"/>
</dbReference>
<evidence type="ECO:0000256" key="12">
    <source>
        <dbReference type="ARBA" id="ARBA00023303"/>
    </source>
</evidence>
<feature type="chain" id="PRO_5036233949" evidence="14">
    <location>
        <begin position="23"/>
        <end position="827"/>
    </location>
</feature>
<evidence type="ECO:0000256" key="14">
    <source>
        <dbReference type="SAM" id="SignalP"/>
    </source>
</evidence>
<evidence type="ECO:0000256" key="6">
    <source>
        <dbReference type="ARBA" id="ARBA00022729"/>
    </source>
</evidence>
<dbReference type="OrthoDB" id="2015831at2759"/>
<evidence type="ECO:0000313" key="17">
    <source>
        <dbReference type="Proteomes" id="UP000663881"/>
    </source>
</evidence>
<dbReference type="PANTHER" id="PTHR46473">
    <property type="entry name" value="GH08155P"/>
    <property type="match status" value="1"/>
</dbReference>
<keyword evidence="4" id="KW-0433">Leucine-rich repeat</keyword>
<keyword evidence="12" id="KW-0407">Ion channel</keyword>
<keyword evidence="5 13" id="KW-0812">Transmembrane</keyword>
<keyword evidence="7" id="KW-0677">Repeat</keyword>